<comment type="similarity">
    <text evidence="5">Belongs to the BI1 family.</text>
</comment>
<comment type="subcellular location">
    <subcellularLocation>
        <location evidence="1">Membrane</location>
        <topology evidence="1">Multi-pass membrane protein</topology>
    </subcellularLocation>
</comment>
<dbReference type="PANTHER" id="PTHR23291">
    <property type="entry name" value="BAX INHIBITOR-RELATED"/>
    <property type="match status" value="1"/>
</dbReference>
<dbReference type="GO" id="GO:0016020">
    <property type="term" value="C:membrane"/>
    <property type="evidence" value="ECO:0007669"/>
    <property type="project" value="UniProtKB-SubCell"/>
</dbReference>
<feature type="transmembrane region" description="Helical" evidence="5">
    <location>
        <begin position="168"/>
        <end position="187"/>
    </location>
</feature>
<feature type="compositionally biased region" description="Pro residues" evidence="6">
    <location>
        <begin position="35"/>
        <end position="49"/>
    </location>
</feature>
<keyword evidence="8" id="KW-1185">Reference proteome</keyword>
<sequence length="345" mass="38030">MSTNPSGNQPPYPNQQPTTQYPPAMFNYGSSAVGYPPPSNQAAYPPPVETVPYNAPYPATAPPPSYESAVGDGKSEKAPGNFSYQSQPFPAAPMTSYPTYPSSYPDVEYGQTDESHFSEIISFNDKSVRLGFIRRVFAVLMLQLATTVGAICLFIFNENVKFFAQNNWAMYISAYVVFFVLYFVLVCCEGVRRSYPANVIMLSLFTLSLSYLVAVISSFHETNIVLIMMGVTTLVCASVMIFACQTKYDFTTWGGVLFCAALAIFFLSIFTPLWLALSTTAGKIVIGGLLALVFVAFLAYDVQLVMGGKKYELSPEEYIFASLILYMDIIRIFLLLLAIFGRGSN</sequence>
<feature type="transmembrane region" description="Helical" evidence="5">
    <location>
        <begin position="284"/>
        <end position="306"/>
    </location>
</feature>
<dbReference type="Proteomes" id="UP001159428">
    <property type="component" value="Unassembled WGS sequence"/>
</dbReference>
<proteinExistence type="inferred from homology"/>
<evidence type="ECO:0000256" key="6">
    <source>
        <dbReference type="SAM" id="MobiDB-lite"/>
    </source>
</evidence>
<evidence type="ECO:0000256" key="5">
    <source>
        <dbReference type="RuleBase" id="RU004379"/>
    </source>
</evidence>
<dbReference type="CDD" id="cd10428">
    <property type="entry name" value="LFG_like"/>
    <property type="match status" value="1"/>
</dbReference>
<feature type="transmembrane region" description="Helical" evidence="5">
    <location>
        <begin position="318"/>
        <end position="340"/>
    </location>
</feature>
<comment type="caution">
    <text evidence="7">The sequence shown here is derived from an EMBL/GenBank/DDBJ whole genome shotgun (WGS) entry which is preliminary data.</text>
</comment>
<dbReference type="InterPro" id="IPR006214">
    <property type="entry name" value="Bax_inhibitor_1-related"/>
</dbReference>
<keyword evidence="3 5" id="KW-1133">Transmembrane helix</keyword>
<feature type="region of interest" description="Disordered" evidence="6">
    <location>
        <begin position="1"/>
        <end position="79"/>
    </location>
</feature>
<dbReference type="EMBL" id="CALNXJ010000022">
    <property type="protein sequence ID" value="CAH3127093.1"/>
    <property type="molecule type" value="Genomic_DNA"/>
</dbReference>
<dbReference type="PANTHER" id="PTHR23291:SF127">
    <property type="entry name" value="PROTEIN LIFEGUARD 1-LIKE"/>
    <property type="match status" value="1"/>
</dbReference>
<protein>
    <submittedName>
        <fullName evidence="7">Uncharacterized protein</fullName>
    </submittedName>
</protein>
<evidence type="ECO:0000256" key="4">
    <source>
        <dbReference type="ARBA" id="ARBA00023136"/>
    </source>
</evidence>
<dbReference type="GO" id="GO:0005783">
    <property type="term" value="C:endoplasmic reticulum"/>
    <property type="evidence" value="ECO:0007669"/>
    <property type="project" value="TreeGrafter"/>
</dbReference>
<keyword evidence="2 5" id="KW-0812">Transmembrane</keyword>
<feature type="transmembrane region" description="Helical" evidence="5">
    <location>
        <begin position="136"/>
        <end position="156"/>
    </location>
</feature>
<evidence type="ECO:0000256" key="1">
    <source>
        <dbReference type="ARBA" id="ARBA00004141"/>
    </source>
</evidence>
<keyword evidence="4 5" id="KW-0472">Membrane</keyword>
<dbReference type="GO" id="GO:0005794">
    <property type="term" value="C:Golgi apparatus"/>
    <property type="evidence" value="ECO:0007669"/>
    <property type="project" value="TreeGrafter"/>
</dbReference>
<feature type="transmembrane region" description="Helical" evidence="5">
    <location>
        <begin position="199"/>
        <end position="219"/>
    </location>
</feature>
<accession>A0AAU9WV07</accession>
<evidence type="ECO:0000313" key="8">
    <source>
        <dbReference type="Proteomes" id="UP001159428"/>
    </source>
</evidence>
<reference evidence="7 8" key="1">
    <citation type="submission" date="2022-05" db="EMBL/GenBank/DDBJ databases">
        <authorList>
            <consortium name="Genoscope - CEA"/>
            <person name="William W."/>
        </authorList>
    </citation>
    <scope>NUCLEOTIDE SEQUENCE [LARGE SCALE GENOMIC DNA]</scope>
</reference>
<evidence type="ECO:0000256" key="3">
    <source>
        <dbReference type="ARBA" id="ARBA00022989"/>
    </source>
</evidence>
<gene>
    <name evidence="7" type="ORF">PMEA_00012872</name>
</gene>
<name>A0AAU9WV07_9CNID</name>
<dbReference type="Pfam" id="PF01027">
    <property type="entry name" value="Bax1-I"/>
    <property type="match status" value="1"/>
</dbReference>
<evidence type="ECO:0000256" key="2">
    <source>
        <dbReference type="ARBA" id="ARBA00022692"/>
    </source>
</evidence>
<feature type="transmembrane region" description="Helical" evidence="5">
    <location>
        <begin position="225"/>
        <end position="244"/>
    </location>
</feature>
<feature type="transmembrane region" description="Helical" evidence="5">
    <location>
        <begin position="256"/>
        <end position="278"/>
    </location>
</feature>
<dbReference type="GO" id="GO:2001234">
    <property type="term" value="P:negative regulation of apoptotic signaling pathway"/>
    <property type="evidence" value="ECO:0007669"/>
    <property type="project" value="TreeGrafter"/>
</dbReference>
<evidence type="ECO:0000313" key="7">
    <source>
        <dbReference type="EMBL" id="CAH3127093.1"/>
    </source>
</evidence>
<dbReference type="AlphaFoldDB" id="A0AAU9WV07"/>
<organism evidence="7 8">
    <name type="scientific">Pocillopora meandrina</name>
    <dbReference type="NCBI Taxonomy" id="46732"/>
    <lineage>
        <taxon>Eukaryota</taxon>
        <taxon>Metazoa</taxon>
        <taxon>Cnidaria</taxon>
        <taxon>Anthozoa</taxon>
        <taxon>Hexacorallia</taxon>
        <taxon>Scleractinia</taxon>
        <taxon>Astrocoeniina</taxon>
        <taxon>Pocilloporidae</taxon>
        <taxon>Pocillopora</taxon>
    </lineage>
</organism>